<dbReference type="AlphaFoldDB" id="A0A0F5YMB2"/>
<dbReference type="EMBL" id="LATL02000332">
    <property type="protein sequence ID" value="KKD39908.1"/>
    <property type="molecule type" value="Genomic_DNA"/>
</dbReference>
<dbReference type="Proteomes" id="UP000033607">
    <property type="component" value="Unassembled WGS sequence"/>
</dbReference>
<name>A0A0F5YMB2_9CYAN</name>
<evidence type="ECO:0000313" key="1">
    <source>
        <dbReference type="EMBL" id="KKD39908.1"/>
    </source>
</evidence>
<sequence>MLVYTFAKQDQMQLFEIPMTSSLAYSQFNFDIRSQEAITGYVSELTLGSQDISPIINKSLYRQP</sequence>
<protein>
    <submittedName>
        <fullName evidence="1">Uncharacterized protein</fullName>
    </submittedName>
</protein>
<accession>A0A0F5YMB2</accession>
<reference evidence="1 2" key="1">
    <citation type="submission" date="2015-06" db="EMBL/GenBank/DDBJ databases">
        <title>Draft genome assembly of filamentous brackish cyanobacterium Limnoraphis robusta strain CS-951.</title>
        <authorList>
            <person name="Willis A."/>
            <person name="Parks M."/>
            <person name="Burford M.A."/>
        </authorList>
    </citation>
    <scope>NUCLEOTIDE SEQUENCE [LARGE SCALE GENOMIC DNA]</scope>
    <source>
        <strain evidence="1 2">CS-951</strain>
    </source>
</reference>
<gene>
    <name evidence="1" type="ORF">WN50_00710</name>
</gene>
<comment type="caution">
    <text evidence="1">The sequence shown here is derived from an EMBL/GenBank/DDBJ whole genome shotgun (WGS) entry which is preliminary data.</text>
</comment>
<organism evidence="1 2">
    <name type="scientific">Limnoraphis robusta CS-951</name>
    <dbReference type="NCBI Taxonomy" id="1637645"/>
    <lineage>
        <taxon>Bacteria</taxon>
        <taxon>Bacillati</taxon>
        <taxon>Cyanobacteriota</taxon>
        <taxon>Cyanophyceae</taxon>
        <taxon>Oscillatoriophycideae</taxon>
        <taxon>Oscillatoriales</taxon>
        <taxon>Sirenicapillariaceae</taxon>
        <taxon>Limnoraphis</taxon>
    </lineage>
</organism>
<proteinExistence type="predicted"/>
<evidence type="ECO:0000313" key="2">
    <source>
        <dbReference type="Proteomes" id="UP000033607"/>
    </source>
</evidence>